<dbReference type="STRING" id="1220188.A0A4S3J0Y4"/>
<comment type="caution">
    <text evidence="1">The sequence shown here is derived from an EMBL/GenBank/DDBJ whole genome shotgun (WGS) entry which is preliminary data.</text>
</comment>
<accession>A0A4S3J0Y4</accession>
<organism evidence="1 2">
    <name type="scientific">Aspergillus tanneri</name>
    <dbReference type="NCBI Taxonomy" id="1220188"/>
    <lineage>
        <taxon>Eukaryota</taxon>
        <taxon>Fungi</taxon>
        <taxon>Dikarya</taxon>
        <taxon>Ascomycota</taxon>
        <taxon>Pezizomycotina</taxon>
        <taxon>Eurotiomycetes</taxon>
        <taxon>Eurotiomycetidae</taxon>
        <taxon>Eurotiales</taxon>
        <taxon>Aspergillaceae</taxon>
        <taxon>Aspergillus</taxon>
        <taxon>Aspergillus subgen. Circumdati</taxon>
    </lineage>
</organism>
<reference evidence="1 2" key="1">
    <citation type="submission" date="2019-03" db="EMBL/GenBank/DDBJ databases">
        <title>The genome sequence of a newly discovered highly antifungal drug resistant Aspergillus species, Aspergillus tanneri NIH 1004.</title>
        <authorList>
            <person name="Mounaud S."/>
            <person name="Singh I."/>
            <person name="Joardar V."/>
            <person name="Pakala S."/>
            <person name="Pakala S."/>
            <person name="Venepally P."/>
            <person name="Hoover J."/>
            <person name="Nierman W."/>
            <person name="Chung J."/>
            <person name="Losada L."/>
        </authorList>
    </citation>
    <scope>NUCLEOTIDE SEQUENCE [LARGE SCALE GENOMIC DNA]</scope>
    <source>
        <strain evidence="1 2">NIH1004</strain>
    </source>
</reference>
<evidence type="ECO:0000313" key="1">
    <source>
        <dbReference type="EMBL" id="THC88383.1"/>
    </source>
</evidence>
<gene>
    <name evidence="1" type="ORF">EYZ11_012172</name>
</gene>
<proteinExistence type="predicted"/>
<dbReference type="EMBL" id="SOSA01000861">
    <property type="protein sequence ID" value="THC88383.1"/>
    <property type="molecule type" value="Genomic_DNA"/>
</dbReference>
<keyword evidence="2" id="KW-1185">Reference proteome</keyword>
<dbReference type="VEuPathDB" id="FungiDB:EYZ11_012172"/>
<dbReference type="AlphaFoldDB" id="A0A4S3J0Y4"/>
<evidence type="ECO:0000313" key="2">
    <source>
        <dbReference type="Proteomes" id="UP000308092"/>
    </source>
</evidence>
<name>A0A4S3J0Y4_9EURO</name>
<dbReference type="Proteomes" id="UP000308092">
    <property type="component" value="Unassembled WGS sequence"/>
</dbReference>
<protein>
    <submittedName>
        <fullName evidence="1">Uncharacterized protein</fullName>
    </submittedName>
</protein>
<sequence length="161" mass="18193">MFIDIQVLDIWEQVKGWEEAQELTMAKFGDLLKKVMSLVQSSECERLEITRDDAATVVKLGAKCTGAGRVLPPHLAKKCDEEVRESDRSSSRDDFLDDNHRLTTNTNAKHRFEAISHNLEKYARAIPYMVGSMRILMQSPRSPGAQVDLKLRSKVCGMVNV</sequence>